<proteinExistence type="predicted"/>
<evidence type="ECO:0000313" key="2">
    <source>
        <dbReference type="Proteomes" id="UP000003688"/>
    </source>
</evidence>
<gene>
    <name evidence="1" type="ORF">Cflav_PD2091</name>
</gene>
<dbReference type="EMBL" id="ABOX02000030">
    <property type="protein sequence ID" value="EEF59240.1"/>
    <property type="molecule type" value="Genomic_DNA"/>
</dbReference>
<reference evidence="1 2" key="1">
    <citation type="journal article" date="2011" name="J. Bacteriol.">
        <title>Genome sequence of 'Pedosphaera parvula' Ellin514, an aerobic Verrucomicrobial isolate from pasture soil.</title>
        <authorList>
            <person name="Kant R."/>
            <person name="van Passel M.W."/>
            <person name="Sangwan P."/>
            <person name="Palva A."/>
            <person name="Lucas S."/>
            <person name="Copeland A."/>
            <person name="Lapidus A."/>
            <person name="Glavina Del Rio T."/>
            <person name="Dalin E."/>
            <person name="Tice H."/>
            <person name="Bruce D."/>
            <person name="Goodwin L."/>
            <person name="Pitluck S."/>
            <person name="Chertkov O."/>
            <person name="Larimer F.W."/>
            <person name="Land M.L."/>
            <person name="Hauser L."/>
            <person name="Brettin T.S."/>
            <person name="Detter J.C."/>
            <person name="Han S."/>
            <person name="de Vos W.M."/>
            <person name="Janssen P.H."/>
            <person name="Smidt H."/>
        </authorList>
    </citation>
    <scope>NUCLEOTIDE SEQUENCE [LARGE SCALE GENOMIC DNA]</scope>
    <source>
        <strain evidence="1 2">Ellin514</strain>
    </source>
</reference>
<accession>B9XLJ2</accession>
<dbReference type="Proteomes" id="UP000003688">
    <property type="component" value="Unassembled WGS sequence"/>
</dbReference>
<name>B9XLJ2_PEDPL</name>
<protein>
    <submittedName>
        <fullName evidence="1">Uncharacterized protein</fullName>
    </submittedName>
</protein>
<dbReference type="STRING" id="320771.Cflav_PD2091"/>
<sequence>MERNDASRKGLKSDEERFTYIFNIHPPCDLALQSKSFQVSSDIWFKINEAQLIFFNTMPGAKERRMRDMCDVPFEL</sequence>
<dbReference type="AlphaFoldDB" id="B9XLJ2"/>
<keyword evidence="2" id="KW-1185">Reference proteome</keyword>
<evidence type="ECO:0000313" key="1">
    <source>
        <dbReference type="EMBL" id="EEF59240.1"/>
    </source>
</evidence>
<organism evidence="1 2">
    <name type="scientific">Pedosphaera parvula (strain Ellin514)</name>
    <dbReference type="NCBI Taxonomy" id="320771"/>
    <lineage>
        <taxon>Bacteria</taxon>
        <taxon>Pseudomonadati</taxon>
        <taxon>Verrucomicrobiota</taxon>
        <taxon>Pedosphaerae</taxon>
        <taxon>Pedosphaerales</taxon>
        <taxon>Pedosphaeraceae</taxon>
        <taxon>Pedosphaera</taxon>
    </lineage>
</organism>
<comment type="caution">
    <text evidence="1">The sequence shown here is derived from an EMBL/GenBank/DDBJ whole genome shotgun (WGS) entry which is preliminary data.</text>
</comment>